<keyword evidence="3" id="KW-1185">Reference proteome</keyword>
<keyword evidence="1" id="KW-0175">Coiled coil</keyword>
<gene>
    <name evidence="2" type="ORF">RhiirA4_442154</name>
</gene>
<proteinExistence type="predicted"/>
<name>A0A2I1G831_9GLOM</name>
<dbReference type="PANTHER" id="PTHR39214:SF1">
    <property type="entry name" value="MICROBODY (PEROXISOME) BIOGENESIS PROTEIN PEROXIN 8 (EUROFUNG)"/>
    <property type="match status" value="1"/>
</dbReference>
<evidence type="ECO:0000256" key="1">
    <source>
        <dbReference type="SAM" id="Coils"/>
    </source>
</evidence>
<accession>A0A2I1G831</accession>
<feature type="coiled-coil region" evidence="1">
    <location>
        <begin position="524"/>
        <end position="555"/>
    </location>
</feature>
<comment type="caution">
    <text evidence="2">The sequence shown here is derived from an EMBL/GenBank/DDBJ whole genome shotgun (WGS) entry which is preliminary data.</text>
</comment>
<dbReference type="PANTHER" id="PTHR39214">
    <property type="entry name" value="MICROBODY (PEROXISOME) BIOGENESIS PROTEIN PEROXIN 8 (EUROFUNG)"/>
    <property type="match status" value="1"/>
</dbReference>
<sequence>MSTTLQTTNFYRGPHASISKILLNSSSSLSFIKDILKDFISSENEIDKEYTFNKGLAIFYMLQYTSNKKLNDNRLWKSEKVEWVRALLSVFEYENNFLGFVGLAGFLNGYQLLKSNKKRKKIGELISEVENAFLKSIDSIVDQVNEDAKKETITYICAQCISFISIAQLRELNSKTRLMHLLMSVVLENPRLFQDGKFLDEIEQDITKNQSWNAKSFKVLEEKVNDIFFKELSKISLAISKLTQIVNNNDISSLLLRINKFSINLYKTWDESPTLSLTKEDSLEPENKENMKLLWQVFKFILFTITMIFKSIADRSLFEPHIFENQERMMILLTYSYLYFITSKFSLYGFSVYKKVFFNILNQIIVNNNSGEMIDIIKNIELDMNVYKPHEKCRVVYYLLVIEQVIKVLDDNYLENHILPAFDKILLNNDDDNIFESANAVILSIFYNQKRVIKELSLYYCNYILLMYPLKINIRQLRIAYTAVLKSLSDIDDTLVWLCLDILIKKIESISNPNTGSISQNTTNKDLEQQLINQQEQINQKLKVFEQKKQDEQENLVKAILYLKKGHLLLTLIDQIKSINLIFMENLLTKIKEFFKQEKENEIKSNSNIGLFALQKVLFDVLSNEIDYTKKNVGINWWLNEGR</sequence>
<evidence type="ECO:0000313" key="3">
    <source>
        <dbReference type="Proteomes" id="UP000234323"/>
    </source>
</evidence>
<dbReference type="EMBL" id="LLXI01000214">
    <property type="protein sequence ID" value="PKY42731.1"/>
    <property type="molecule type" value="Genomic_DNA"/>
</dbReference>
<dbReference type="VEuPathDB" id="FungiDB:RhiirFUN_025080"/>
<dbReference type="Proteomes" id="UP000234323">
    <property type="component" value="Unassembled WGS sequence"/>
</dbReference>
<protein>
    <submittedName>
        <fullName evidence="2">Uncharacterized protein</fullName>
    </submittedName>
</protein>
<reference evidence="2 3" key="1">
    <citation type="submission" date="2015-10" db="EMBL/GenBank/DDBJ databases">
        <title>Genome analyses suggest a sexual origin of heterokaryosis in a supposedly ancient asexual fungus.</title>
        <authorList>
            <person name="Ropars J."/>
            <person name="Sedzielewska K."/>
            <person name="Noel J."/>
            <person name="Charron P."/>
            <person name="Farinelli L."/>
            <person name="Marton T."/>
            <person name="Kruger M."/>
            <person name="Pelin A."/>
            <person name="Brachmann A."/>
            <person name="Corradi N."/>
        </authorList>
    </citation>
    <scope>NUCLEOTIDE SEQUENCE [LARGE SCALE GENOMIC DNA]</scope>
    <source>
        <strain evidence="2 3">A4</strain>
    </source>
</reference>
<dbReference type="VEuPathDB" id="FungiDB:FUN_025670"/>
<dbReference type="InterPro" id="IPR055334">
    <property type="entry name" value="PEX8-like"/>
</dbReference>
<dbReference type="VEuPathDB" id="FungiDB:RhiirA1_530913"/>
<dbReference type="AlphaFoldDB" id="A0A2I1G831"/>
<organism evidence="2 3">
    <name type="scientific">Rhizophagus irregularis</name>
    <dbReference type="NCBI Taxonomy" id="588596"/>
    <lineage>
        <taxon>Eukaryota</taxon>
        <taxon>Fungi</taxon>
        <taxon>Fungi incertae sedis</taxon>
        <taxon>Mucoromycota</taxon>
        <taxon>Glomeromycotina</taxon>
        <taxon>Glomeromycetes</taxon>
        <taxon>Glomerales</taxon>
        <taxon>Glomeraceae</taxon>
        <taxon>Rhizophagus</taxon>
    </lineage>
</organism>
<evidence type="ECO:0000313" key="2">
    <source>
        <dbReference type="EMBL" id="PKY42731.1"/>
    </source>
</evidence>